<comment type="caution">
    <text evidence="10">The sequence shown here is derived from an EMBL/GenBank/DDBJ whole genome shotgun (WGS) entry which is preliminary data.</text>
</comment>
<evidence type="ECO:0000256" key="9">
    <source>
        <dbReference type="PIRSR" id="PIRSR602401-1"/>
    </source>
</evidence>
<keyword evidence="7 9" id="KW-0408">Iron</keyword>
<accession>A0AAW0G4M0</accession>
<dbReference type="PANTHER" id="PTHR24305:SF166">
    <property type="entry name" value="CYTOCHROME P450 12A4, MITOCHONDRIAL-RELATED"/>
    <property type="match status" value="1"/>
</dbReference>
<evidence type="ECO:0000256" key="4">
    <source>
        <dbReference type="ARBA" id="ARBA00022617"/>
    </source>
</evidence>
<dbReference type="PANTHER" id="PTHR24305">
    <property type="entry name" value="CYTOCHROME P450"/>
    <property type="match status" value="1"/>
</dbReference>
<dbReference type="Gene3D" id="1.10.630.10">
    <property type="entry name" value="Cytochrome P450"/>
    <property type="match status" value="1"/>
</dbReference>
<reference evidence="10 11" key="1">
    <citation type="submission" date="2022-09" db="EMBL/GenBank/DDBJ databases">
        <authorList>
            <person name="Palmer J.M."/>
        </authorList>
    </citation>
    <scope>NUCLEOTIDE SEQUENCE [LARGE SCALE GENOMIC DNA]</scope>
    <source>
        <strain evidence="10 11">DSM 7382</strain>
    </source>
</reference>
<dbReference type="InterPro" id="IPR001128">
    <property type="entry name" value="Cyt_P450"/>
</dbReference>
<sequence>MSLSLPSQLVIAGVVLWVLSSLYQRFFAPSPLDNLPGPKSSSLLTGNLTDMFNRNAWDFHRRLIHEYGPVSVVRGLFGERMIYVFDPKALHHIVVKDQYIYEETPVFLNFNRLFFGKGLLSSLGEEHRQQRKILNPVFNINHMRHMTPLFYDTAHRLRNAISRQVTNGEQEIDMLSWLTRTALELVGQGGLGWSFDKLDSPDPNTLAEFLKAFVPTVSPLFLLMRFMPFFAQIGPAWLRRKAIESVPIDRIKKSIEISDTLNRTVREILDLKKAALASGDEAVTSRIGEGKDIISVLMKSQMEGSEEDKMSDEELMGHMNSLIFAAFETTSGALSHILHKLSEHQDVQEKLRQEITAAREGRDSIPYDELVALPYLEAVCRETLRLYSPIATLNRRTTQDIVMPLAAPVRGKDGKTFTEVPLPKGTDVAIAAWGSNINPAIWGEDAEEWKPERFIQPLREAVTEAHIPGVYSNLMTFLGGGRACIGFKFSQLEMKVVLAVLIETFKFEVPKDKDIYWNFSGVQFPSVGREDEHGQLPTIVSFAKSM</sequence>
<dbReference type="Proteomes" id="UP001385951">
    <property type="component" value="Unassembled WGS sequence"/>
</dbReference>
<organism evidence="10 11">
    <name type="scientific">Cerrena zonata</name>
    <dbReference type="NCBI Taxonomy" id="2478898"/>
    <lineage>
        <taxon>Eukaryota</taxon>
        <taxon>Fungi</taxon>
        <taxon>Dikarya</taxon>
        <taxon>Basidiomycota</taxon>
        <taxon>Agaricomycotina</taxon>
        <taxon>Agaricomycetes</taxon>
        <taxon>Polyporales</taxon>
        <taxon>Cerrenaceae</taxon>
        <taxon>Cerrena</taxon>
    </lineage>
</organism>
<dbReference type="PRINTS" id="PR00463">
    <property type="entry name" value="EP450I"/>
</dbReference>
<dbReference type="PRINTS" id="PR00385">
    <property type="entry name" value="P450"/>
</dbReference>
<name>A0AAW0G4M0_9APHY</name>
<dbReference type="InterPro" id="IPR002401">
    <property type="entry name" value="Cyt_P450_E_grp-I"/>
</dbReference>
<dbReference type="AlphaFoldDB" id="A0AAW0G4M0"/>
<protein>
    <recommendedName>
        <fullName evidence="12">Cytochrome P450</fullName>
    </recommendedName>
</protein>
<dbReference type="CDD" id="cd11069">
    <property type="entry name" value="CYP_FUM15-like"/>
    <property type="match status" value="1"/>
</dbReference>
<evidence type="ECO:0000313" key="10">
    <source>
        <dbReference type="EMBL" id="KAK7688273.1"/>
    </source>
</evidence>
<dbReference type="GO" id="GO:0016705">
    <property type="term" value="F:oxidoreductase activity, acting on paired donors, with incorporation or reduction of molecular oxygen"/>
    <property type="evidence" value="ECO:0007669"/>
    <property type="project" value="InterPro"/>
</dbReference>
<dbReference type="InterPro" id="IPR036396">
    <property type="entry name" value="Cyt_P450_sf"/>
</dbReference>
<proteinExistence type="inferred from homology"/>
<dbReference type="InterPro" id="IPR050121">
    <property type="entry name" value="Cytochrome_P450_monoxygenase"/>
</dbReference>
<dbReference type="SUPFAM" id="SSF48264">
    <property type="entry name" value="Cytochrome P450"/>
    <property type="match status" value="1"/>
</dbReference>
<evidence type="ECO:0000313" key="11">
    <source>
        <dbReference type="Proteomes" id="UP001385951"/>
    </source>
</evidence>
<evidence type="ECO:0000256" key="3">
    <source>
        <dbReference type="ARBA" id="ARBA00010617"/>
    </source>
</evidence>
<comment type="similarity">
    <text evidence="3">Belongs to the cytochrome P450 family.</text>
</comment>
<keyword evidence="11" id="KW-1185">Reference proteome</keyword>
<comment type="cofactor">
    <cofactor evidence="1 9">
        <name>heme</name>
        <dbReference type="ChEBI" id="CHEBI:30413"/>
    </cofactor>
</comment>
<keyword evidence="6" id="KW-0560">Oxidoreductase</keyword>
<evidence type="ECO:0000256" key="2">
    <source>
        <dbReference type="ARBA" id="ARBA00005179"/>
    </source>
</evidence>
<evidence type="ECO:0000256" key="8">
    <source>
        <dbReference type="ARBA" id="ARBA00023033"/>
    </source>
</evidence>
<dbReference type="GO" id="GO:0004497">
    <property type="term" value="F:monooxygenase activity"/>
    <property type="evidence" value="ECO:0007669"/>
    <property type="project" value="UniProtKB-KW"/>
</dbReference>
<evidence type="ECO:0000256" key="1">
    <source>
        <dbReference type="ARBA" id="ARBA00001971"/>
    </source>
</evidence>
<dbReference type="GO" id="GO:0020037">
    <property type="term" value="F:heme binding"/>
    <property type="evidence" value="ECO:0007669"/>
    <property type="project" value="InterPro"/>
</dbReference>
<keyword evidence="5 9" id="KW-0479">Metal-binding</keyword>
<dbReference type="EMBL" id="JASBNA010000011">
    <property type="protein sequence ID" value="KAK7688273.1"/>
    <property type="molecule type" value="Genomic_DNA"/>
</dbReference>
<evidence type="ECO:0008006" key="12">
    <source>
        <dbReference type="Google" id="ProtNLM"/>
    </source>
</evidence>
<keyword evidence="4 9" id="KW-0349">Heme</keyword>
<evidence type="ECO:0000256" key="6">
    <source>
        <dbReference type="ARBA" id="ARBA00023002"/>
    </source>
</evidence>
<feature type="binding site" description="axial binding residue" evidence="9">
    <location>
        <position position="484"/>
    </location>
    <ligand>
        <name>heme</name>
        <dbReference type="ChEBI" id="CHEBI:30413"/>
    </ligand>
    <ligandPart>
        <name>Fe</name>
        <dbReference type="ChEBI" id="CHEBI:18248"/>
    </ligandPart>
</feature>
<evidence type="ECO:0000256" key="7">
    <source>
        <dbReference type="ARBA" id="ARBA00023004"/>
    </source>
</evidence>
<comment type="pathway">
    <text evidence="2">Secondary metabolite biosynthesis.</text>
</comment>
<keyword evidence="8" id="KW-0503">Monooxygenase</keyword>
<dbReference type="Pfam" id="PF00067">
    <property type="entry name" value="p450"/>
    <property type="match status" value="1"/>
</dbReference>
<gene>
    <name evidence="10" type="ORF">QCA50_008643</name>
</gene>
<dbReference type="GO" id="GO:0005506">
    <property type="term" value="F:iron ion binding"/>
    <property type="evidence" value="ECO:0007669"/>
    <property type="project" value="InterPro"/>
</dbReference>
<evidence type="ECO:0000256" key="5">
    <source>
        <dbReference type="ARBA" id="ARBA00022723"/>
    </source>
</evidence>